<keyword evidence="1" id="KW-0472">Membrane</keyword>
<name>A0AAW0FNU9_9APHY</name>
<evidence type="ECO:0000313" key="2">
    <source>
        <dbReference type="EMBL" id="KAK7679218.1"/>
    </source>
</evidence>
<evidence type="ECO:0000313" key="3">
    <source>
        <dbReference type="Proteomes" id="UP001385951"/>
    </source>
</evidence>
<organism evidence="2 3">
    <name type="scientific">Cerrena zonata</name>
    <dbReference type="NCBI Taxonomy" id="2478898"/>
    <lineage>
        <taxon>Eukaryota</taxon>
        <taxon>Fungi</taxon>
        <taxon>Dikarya</taxon>
        <taxon>Basidiomycota</taxon>
        <taxon>Agaricomycotina</taxon>
        <taxon>Agaricomycetes</taxon>
        <taxon>Polyporales</taxon>
        <taxon>Cerrenaceae</taxon>
        <taxon>Cerrena</taxon>
    </lineage>
</organism>
<reference evidence="2 3" key="1">
    <citation type="submission" date="2022-09" db="EMBL/GenBank/DDBJ databases">
        <authorList>
            <person name="Palmer J.M."/>
        </authorList>
    </citation>
    <scope>NUCLEOTIDE SEQUENCE [LARGE SCALE GENOMIC DNA]</scope>
    <source>
        <strain evidence="2 3">DSM 7382</strain>
    </source>
</reference>
<dbReference type="Proteomes" id="UP001385951">
    <property type="component" value="Unassembled WGS sequence"/>
</dbReference>
<evidence type="ECO:0000256" key="1">
    <source>
        <dbReference type="SAM" id="Phobius"/>
    </source>
</evidence>
<keyword evidence="1" id="KW-0812">Transmembrane</keyword>
<dbReference type="AlphaFoldDB" id="A0AAW0FNU9"/>
<sequence>MRLLHQKTIKAADLQEMMAIVVDFEQLYYKRKKERLHFCRPCIHVLGHLAREVTRLGPCSIYSQWLLGRTFGNLTSEIRQFSHVYANVSQCGLLRAQTNPLRAMVPDLDPETRILLSNSCNLSDNCILHHPKDEKPIKLHGAERIAMQQYLEEAEGKPIPNDWKGEVQRWARVEMSDNQYIRSAWKEEPKPLDQTRISRVVKTKADEIAEIRHFFQAKVNGARHGLALVSLFSSRNDYLYEISSGTLRTGTYRGNDALRVIGIKIVVAGVAMIPWMLFGVSIRETASLTNTVTNDATHSGLTVKSSEYARFKEGQIYFEVDKLTLGLVEKGTAPAVDVGTL</sequence>
<dbReference type="EMBL" id="JASBNA010000062">
    <property type="protein sequence ID" value="KAK7679218.1"/>
    <property type="molecule type" value="Genomic_DNA"/>
</dbReference>
<gene>
    <name evidence="2" type="ORF">QCA50_017796</name>
</gene>
<accession>A0AAW0FNU9</accession>
<proteinExistence type="predicted"/>
<keyword evidence="1" id="KW-1133">Transmembrane helix</keyword>
<feature type="transmembrane region" description="Helical" evidence="1">
    <location>
        <begin position="257"/>
        <end position="278"/>
    </location>
</feature>
<keyword evidence="3" id="KW-1185">Reference proteome</keyword>
<protein>
    <submittedName>
        <fullName evidence="2">Uncharacterized protein</fullName>
    </submittedName>
</protein>
<comment type="caution">
    <text evidence="2">The sequence shown here is derived from an EMBL/GenBank/DDBJ whole genome shotgun (WGS) entry which is preliminary data.</text>
</comment>